<dbReference type="KEGG" id="pai:PAE0418"/>
<dbReference type="PATRIC" id="fig|178306.9.peg.313"/>
<evidence type="ECO:0000313" key="1">
    <source>
        <dbReference type="EMBL" id="AAL62777.1"/>
    </source>
</evidence>
<dbReference type="HOGENOM" id="CLU_2839499_0_0_2"/>
<dbReference type="eggNOG" id="arCOG09428">
    <property type="taxonomic scope" value="Archaea"/>
</dbReference>
<sequence>MEGVLRVRFACPEGPNTDVEPPPLKTPTFPFRDVKTGLETVDVEELKESAECAKSDAPNPGALRK</sequence>
<dbReference type="EMBL" id="AE009441">
    <property type="protein sequence ID" value="AAL62777.1"/>
    <property type="molecule type" value="Genomic_DNA"/>
</dbReference>
<protein>
    <submittedName>
        <fullName evidence="1">Uncharacterized protein</fullName>
    </submittedName>
</protein>
<dbReference type="AlphaFoldDB" id="Q8ZZ64"/>
<name>Q8ZZ64_PYRAE</name>
<keyword evidence="2" id="KW-1185">Reference proteome</keyword>
<dbReference type="EnsemblBacteria" id="AAL62777">
    <property type="protein sequence ID" value="AAL62777"/>
    <property type="gene ID" value="PAE0418"/>
</dbReference>
<accession>Q8ZZ64</accession>
<proteinExistence type="predicted"/>
<gene>
    <name evidence="1" type="ordered locus">PAE0418</name>
</gene>
<dbReference type="STRING" id="178306.PAE0418"/>
<dbReference type="InParanoid" id="Q8ZZ64"/>
<organism evidence="1 2">
    <name type="scientific">Pyrobaculum aerophilum (strain ATCC 51768 / DSM 7523 / JCM 9630 / CIP 104966 / NBRC 100827 / IM2)</name>
    <dbReference type="NCBI Taxonomy" id="178306"/>
    <lineage>
        <taxon>Archaea</taxon>
        <taxon>Thermoproteota</taxon>
        <taxon>Thermoprotei</taxon>
        <taxon>Thermoproteales</taxon>
        <taxon>Thermoproteaceae</taxon>
        <taxon>Pyrobaculum</taxon>
    </lineage>
</organism>
<reference evidence="1 2" key="1">
    <citation type="journal article" date="2002" name="Proc. Natl. Acad. Sci. U.S.A.">
        <title>Genome sequence of the hyperthermophilic crenarchaeon Pyrobaculum aerophilum.</title>
        <authorList>
            <person name="Fitz-Gibbon S.T."/>
            <person name="Ladner H."/>
            <person name="Kim U.J."/>
            <person name="Stetter K.O."/>
            <person name="Simon M.I."/>
            <person name="Miller J.H."/>
        </authorList>
    </citation>
    <scope>NUCLEOTIDE SEQUENCE [LARGE SCALE GENOMIC DNA]</scope>
    <source>
        <strain evidence="2">ATCC 51768 / DSM 7523 / JCM 9630 / CIP 104966 / NBRC 100827 / IM2</strain>
    </source>
</reference>
<dbReference type="Proteomes" id="UP000002439">
    <property type="component" value="Chromosome"/>
</dbReference>
<evidence type="ECO:0000313" key="2">
    <source>
        <dbReference type="Proteomes" id="UP000002439"/>
    </source>
</evidence>